<dbReference type="EMBL" id="BAABBV010000002">
    <property type="protein sequence ID" value="GAA4164999.1"/>
    <property type="molecule type" value="Genomic_DNA"/>
</dbReference>
<dbReference type="Proteomes" id="UP001415169">
    <property type="component" value="Unassembled WGS sequence"/>
</dbReference>
<keyword evidence="3" id="KW-1185">Reference proteome</keyword>
<feature type="region of interest" description="Disordered" evidence="1">
    <location>
        <begin position="1"/>
        <end position="76"/>
    </location>
</feature>
<feature type="compositionally biased region" description="Basic and acidic residues" evidence="1">
    <location>
        <begin position="1"/>
        <end position="30"/>
    </location>
</feature>
<dbReference type="RefSeq" id="WP_344792457.1">
    <property type="nucleotide sequence ID" value="NZ_BAABBV010000002.1"/>
</dbReference>
<evidence type="ECO:0000313" key="2">
    <source>
        <dbReference type="EMBL" id="GAA4164999.1"/>
    </source>
</evidence>
<feature type="compositionally biased region" description="Acidic residues" evidence="1">
    <location>
        <begin position="34"/>
        <end position="43"/>
    </location>
</feature>
<name>A0ABP7ZMT3_9MICO</name>
<evidence type="ECO:0008006" key="4">
    <source>
        <dbReference type="Google" id="ProtNLM"/>
    </source>
</evidence>
<organism evidence="2 3">
    <name type="scientific">Gryllotalpicola daejeonensis</name>
    <dbReference type="NCBI Taxonomy" id="993087"/>
    <lineage>
        <taxon>Bacteria</taxon>
        <taxon>Bacillati</taxon>
        <taxon>Actinomycetota</taxon>
        <taxon>Actinomycetes</taxon>
        <taxon>Micrococcales</taxon>
        <taxon>Microbacteriaceae</taxon>
        <taxon>Gryllotalpicola</taxon>
    </lineage>
</organism>
<reference evidence="2" key="1">
    <citation type="journal article" date="2014" name="Int. J. Syst. Evol. Microbiol.">
        <title>Complete genome of a new Firmicutes species belonging to the dominant human colonic microbiota ('Ruminococcus bicirculans') reveals two chromosomes and a selective capacity to utilize plant glucans.</title>
        <authorList>
            <consortium name="NISC Comparative Sequencing Program"/>
            <person name="Wegmann U."/>
            <person name="Louis P."/>
            <person name="Goesmann A."/>
            <person name="Henrissat B."/>
            <person name="Duncan S.H."/>
            <person name="Flint H.J."/>
        </authorList>
    </citation>
    <scope>NUCLEOTIDE SEQUENCE</scope>
    <source>
        <strain evidence="2">JCM 17590</strain>
    </source>
</reference>
<evidence type="ECO:0000256" key="1">
    <source>
        <dbReference type="SAM" id="MobiDB-lite"/>
    </source>
</evidence>
<comment type="caution">
    <text evidence="2">The sequence shown here is derived from an EMBL/GenBank/DDBJ whole genome shotgun (WGS) entry which is preliminary data.</text>
</comment>
<gene>
    <name evidence="2" type="ORF">GCM10022286_27540</name>
</gene>
<reference evidence="2" key="2">
    <citation type="submission" date="2023-12" db="EMBL/GenBank/DDBJ databases">
        <authorList>
            <person name="Sun Q."/>
            <person name="Inoue M."/>
        </authorList>
    </citation>
    <scope>NUCLEOTIDE SEQUENCE</scope>
    <source>
        <strain evidence="2">JCM 17590</strain>
    </source>
</reference>
<proteinExistence type="predicted"/>
<protein>
    <recommendedName>
        <fullName evidence="4">Sugar ABC transporter ATPase</fullName>
    </recommendedName>
</protein>
<evidence type="ECO:0000313" key="3">
    <source>
        <dbReference type="Proteomes" id="UP001415169"/>
    </source>
</evidence>
<sequence length="76" mass="8183">MSDDQPRGLSDEELTRKDTNYSPGSDRETQELQGDPDESPATDDVDRARVGNLPGTGGPDDTGDVVPPDEELDEPL</sequence>
<accession>A0ABP7ZMT3</accession>
<feature type="compositionally biased region" description="Acidic residues" evidence="1">
    <location>
        <begin position="61"/>
        <end position="76"/>
    </location>
</feature>